<dbReference type="EMBL" id="PPXC01000002">
    <property type="protein sequence ID" value="POH74892.1"/>
    <property type="molecule type" value="Genomic_DNA"/>
</dbReference>
<keyword evidence="10" id="KW-1185">Reference proteome</keyword>
<gene>
    <name evidence="9" type="ORF">CVS27_03235</name>
</gene>
<feature type="domain" description="Polysaccharide chain length determinant N-terminal" evidence="8">
    <location>
        <begin position="30"/>
        <end position="109"/>
    </location>
</feature>
<name>A0A2S4A124_ARTGL</name>
<dbReference type="PANTHER" id="PTHR32309">
    <property type="entry name" value="TYROSINE-PROTEIN KINASE"/>
    <property type="match status" value="1"/>
</dbReference>
<keyword evidence="5 7" id="KW-1133">Transmembrane helix</keyword>
<evidence type="ECO:0000256" key="5">
    <source>
        <dbReference type="ARBA" id="ARBA00022989"/>
    </source>
</evidence>
<dbReference type="PANTHER" id="PTHR32309:SF31">
    <property type="entry name" value="CAPSULAR EXOPOLYSACCHARIDE FAMILY"/>
    <property type="match status" value="1"/>
</dbReference>
<comment type="caution">
    <text evidence="9">The sequence shown here is derived from an EMBL/GenBank/DDBJ whole genome shotgun (WGS) entry which is preliminary data.</text>
</comment>
<proteinExistence type="inferred from homology"/>
<dbReference type="Pfam" id="PF02706">
    <property type="entry name" value="Wzz"/>
    <property type="match status" value="1"/>
</dbReference>
<evidence type="ECO:0000313" key="10">
    <source>
        <dbReference type="Proteomes" id="UP000237061"/>
    </source>
</evidence>
<dbReference type="InterPro" id="IPR050445">
    <property type="entry name" value="Bact_polysacc_biosynth/exp"/>
</dbReference>
<evidence type="ECO:0000256" key="7">
    <source>
        <dbReference type="SAM" id="Phobius"/>
    </source>
</evidence>
<keyword evidence="6 7" id="KW-0472">Membrane</keyword>
<keyword evidence="4 7" id="KW-0812">Transmembrane</keyword>
<evidence type="ECO:0000256" key="1">
    <source>
        <dbReference type="ARBA" id="ARBA00004651"/>
    </source>
</evidence>
<comment type="subcellular location">
    <subcellularLocation>
        <location evidence="1">Cell membrane</location>
        <topology evidence="1">Multi-pass membrane protein</topology>
    </subcellularLocation>
</comment>
<reference evidence="9 10" key="1">
    <citation type="submission" date="2018-01" db="EMBL/GenBank/DDBJ databases">
        <title>Arthrobacter sp. nov., from glaciers in China.</title>
        <authorList>
            <person name="Liu Q."/>
            <person name="Xin Y.-H."/>
        </authorList>
    </citation>
    <scope>NUCLEOTIDE SEQUENCE [LARGE SCALE GENOMIC DNA]</scope>
    <source>
        <strain evidence="9 10">HLT2-12-2</strain>
    </source>
</reference>
<feature type="transmembrane region" description="Helical" evidence="7">
    <location>
        <begin position="36"/>
        <end position="59"/>
    </location>
</feature>
<evidence type="ECO:0000256" key="4">
    <source>
        <dbReference type="ARBA" id="ARBA00022692"/>
    </source>
</evidence>
<accession>A0A2S4A124</accession>
<organism evidence="9 10">
    <name type="scientific">Arthrobacter glacialis</name>
    <dbReference type="NCBI Taxonomy" id="1664"/>
    <lineage>
        <taxon>Bacteria</taxon>
        <taxon>Bacillati</taxon>
        <taxon>Actinomycetota</taxon>
        <taxon>Actinomycetes</taxon>
        <taxon>Micrococcales</taxon>
        <taxon>Micrococcaceae</taxon>
        <taxon>Arthrobacter</taxon>
    </lineage>
</organism>
<evidence type="ECO:0000256" key="6">
    <source>
        <dbReference type="ARBA" id="ARBA00023136"/>
    </source>
</evidence>
<keyword evidence="3" id="KW-1003">Cell membrane</keyword>
<protein>
    <recommendedName>
        <fullName evidence="8">Polysaccharide chain length determinant N-terminal domain-containing protein</fullName>
    </recommendedName>
</protein>
<dbReference type="InterPro" id="IPR003856">
    <property type="entry name" value="LPS_length_determ_N"/>
</dbReference>
<dbReference type="GO" id="GO:0005886">
    <property type="term" value="C:plasma membrane"/>
    <property type="evidence" value="ECO:0007669"/>
    <property type="project" value="UniProtKB-SubCell"/>
</dbReference>
<comment type="similarity">
    <text evidence="2">Belongs to the CpsC/CapA family.</text>
</comment>
<evidence type="ECO:0000256" key="2">
    <source>
        <dbReference type="ARBA" id="ARBA00006683"/>
    </source>
</evidence>
<dbReference type="AlphaFoldDB" id="A0A2S4A124"/>
<dbReference type="RefSeq" id="WP_103464300.1">
    <property type="nucleotide sequence ID" value="NZ_PPXC01000002.1"/>
</dbReference>
<evidence type="ECO:0000259" key="8">
    <source>
        <dbReference type="Pfam" id="PF02706"/>
    </source>
</evidence>
<evidence type="ECO:0000313" key="9">
    <source>
        <dbReference type="EMBL" id="POH74892.1"/>
    </source>
</evidence>
<evidence type="ECO:0000256" key="3">
    <source>
        <dbReference type="ARBA" id="ARBA00022475"/>
    </source>
</evidence>
<feature type="transmembrane region" description="Helical" evidence="7">
    <location>
        <begin position="246"/>
        <end position="267"/>
    </location>
</feature>
<dbReference type="Proteomes" id="UP000237061">
    <property type="component" value="Unassembled WGS sequence"/>
</dbReference>
<sequence length="298" mass="31903">MTAPSPPLEHLHRGSAPPRQKSKNLYFSDYVQFVRAHWRIIGSVFLVCLVGGTAAQFIVPAKFKARTDIVVVATTNLSTAGKDPQDVSIDSAVQVLLSDQVLGQTARDLNYPGRSSGLLEDLSISPLINSRILQLNVSAQTPQQALSAVSVLARNFMDARQKSMNIAQEARIQAIRAQLNAVTASLDVSTASGQLQEVSFDGSNRALTQLQSDLQAELISLSVIEPAAGYIVHAGTLPTSSTRPGFVISLASSAAVGMLLGCLAAYASRFHRTHAAAHLVPRSNRRKDLRAKFTSGHP</sequence>